<feature type="domain" description="Ras-GEF" evidence="6">
    <location>
        <begin position="922"/>
        <end position="1153"/>
    </location>
</feature>
<dbReference type="PANTHER" id="PTHR23113:SF368">
    <property type="entry name" value="CELL DIVISION CONTROL PROTEIN 25"/>
    <property type="match status" value="1"/>
</dbReference>
<dbReference type="InterPro" id="IPR023578">
    <property type="entry name" value="Ras_GEF_dom_sf"/>
</dbReference>
<dbReference type="InterPro" id="IPR036964">
    <property type="entry name" value="RASGEF_cat_dom_sf"/>
</dbReference>
<sequence>MGILFSAVIFTSSIDIFFAVSLIVASVGVYAYPEKAEKVLEYILSSRFLTLDYSGMRFSSSSSPRDISSTTITFSATKIDQDDIQALPEHLQIALGVSVQMDIYEQDKTSDNQASQWPTKPNKTPPPPPRRPSQLKVNGTSQQEEEERLKQERQEQEEDLSFARRILGAADLVSVNERIKQFENAIAMANVSVSTGLNRIPSKISLKQNKMAQRLMIQDENTTNSPLLLLPSSPHKVLPPIPIQSQSTQDLKSKPLPQIPKKNLGLYIKRFIQREEEYLNQLGHLLPRIYKNPIMELIHQRNIEGEKEVMEKLFNYLINMFSADKRHLKLMQLKRHVAEQSVSEANDQWLEEFGEIILDFVQETLITKYIDQYLVDYTQKGLRYRIQKILLADDKQLKHVIETKLDVEARASFKKEQQSTAAEFLTFDQLIQQPAARLTYYLIQIRDVFQPLIPENHPCPKLDTAIYKLEKKMITTSQVLELAYQLNRTFEIQNRLNIENLESYTAFDLESNLSGSMRRSSVSERETSVYKTVRPRRGSILEEQVPTMPRFIFSVQTIDSTCLTNYYDSNDKLIYQIRKGQKSPPCEAYLFENVLIISWINKNVVTLDSSHPSVKREKKLYFIDHTCMVEKWGDRGFKLVYAPEKQKIFECESAEERRRWIHYLRSIVNGSLLSAHETKQIVKHLRSVSSLEKPESRYSEDLDSLMERRSIDHAKFEEPEVPGENVAFAEDGSLIGATLEKLIERMTMSQSVQDLAIKDAFLLTYHSFTTAEKVLELLILKWNLPPPSIQIRSDPQLFKQFELSVLAPTRINIYGICKRWITDHSNDFKSNPSLVKLMSNFIENHMAKTFDKLADNLRIEMKRLKSKRDTMATVQKQYLEKQMKEYEEKDVESDEDAPKPVFPSTFKTSFKSLNEVRVLDWSSVEIARQITLIESAIFQKIQSKECLGQAWNKNKPAAPNVCEMIHRTNTVVLWVAHQILENKKEDKRAKAIRKFIKVAHELRKLNNFNGLKEIIGGLRSVPIMRLKKTWALVPKKHLENYRELEKIVSTAKNYKEMRTTMKECHPPLIPFIGLYLTDLTFIEDGNKDYINEDKKIINFFKRQKLAFVIQGGIKRFQKAYKLKAVTELKNKLNNMVHFSEDKLIELSCTYEPKDPNQ</sequence>
<dbReference type="PROSITE" id="PS50212">
    <property type="entry name" value="RASGEF_NTER"/>
    <property type="match status" value="1"/>
</dbReference>
<feature type="domain" description="PH" evidence="5">
    <location>
        <begin position="637"/>
        <end position="669"/>
    </location>
</feature>
<evidence type="ECO:0000259" key="5">
    <source>
        <dbReference type="PROSITE" id="PS50003"/>
    </source>
</evidence>
<dbReference type="PROSITE" id="PS50010">
    <property type="entry name" value="DH_2"/>
    <property type="match status" value="1"/>
</dbReference>
<dbReference type="InterPro" id="IPR001849">
    <property type="entry name" value="PH_domain"/>
</dbReference>
<dbReference type="Pfam" id="PF00617">
    <property type="entry name" value="RasGEF"/>
    <property type="match status" value="1"/>
</dbReference>
<feature type="domain" description="N-terminal Ras-GEF" evidence="8">
    <location>
        <begin position="730"/>
        <end position="865"/>
    </location>
</feature>
<keyword evidence="1 2" id="KW-0344">Guanine-nucleotide releasing factor</keyword>
<dbReference type="PROSITE" id="PS50009">
    <property type="entry name" value="RASGEF_CAT"/>
    <property type="match status" value="1"/>
</dbReference>
<feature type="region of interest" description="Disordered" evidence="3">
    <location>
        <begin position="108"/>
        <end position="156"/>
    </location>
</feature>
<dbReference type="CDD" id="cd00821">
    <property type="entry name" value="PH"/>
    <property type="match status" value="1"/>
</dbReference>
<dbReference type="InterPro" id="IPR008937">
    <property type="entry name" value="Ras-like_GEF"/>
</dbReference>
<name>A0AA88H4Y8_NAELO</name>
<dbReference type="CDD" id="cd00155">
    <property type="entry name" value="RasGEF"/>
    <property type="match status" value="1"/>
</dbReference>
<comment type="caution">
    <text evidence="9">The sequence shown here is derived from an EMBL/GenBank/DDBJ whole genome shotgun (WGS) entry which is preliminary data.</text>
</comment>
<gene>
    <name evidence="9" type="ORF">C9374_009498</name>
</gene>
<dbReference type="Pfam" id="PF00618">
    <property type="entry name" value="RasGEF_N"/>
    <property type="match status" value="1"/>
</dbReference>
<evidence type="ECO:0000256" key="2">
    <source>
        <dbReference type="PROSITE-ProRule" id="PRU00168"/>
    </source>
</evidence>
<accession>A0AA88H4Y8</accession>
<dbReference type="SUPFAM" id="SSF48366">
    <property type="entry name" value="Ras GEF"/>
    <property type="match status" value="1"/>
</dbReference>
<dbReference type="InterPro" id="IPR000651">
    <property type="entry name" value="Ras-like_Gua-exchang_fac_N"/>
</dbReference>
<proteinExistence type="predicted"/>
<organism evidence="9 10">
    <name type="scientific">Naegleria lovaniensis</name>
    <name type="common">Amoeba</name>
    <dbReference type="NCBI Taxonomy" id="51637"/>
    <lineage>
        <taxon>Eukaryota</taxon>
        <taxon>Discoba</taxon>
        <taxon>Heterolobosea</taxon>
        <taxon>Tetramitia</taxon>
        <taxon>Eutetramitia</taxon>
        <taxon>Vahlkampfiidae</taxon>
        <taxon>Naegleria</taxon>
    </lineage>
</organism>
<dbReference type="CDD" id="cd06224">
    <property type="entry name" value="REM"/>
    <property type="match status" value="1"/>
</dbReference>
<protein>
    <recommendedName>
        <fullName evidence="11">RasGEF domain-containing protein</fullName>
    </recommendedName>
</protein>
<dbReference type="SUPFAM" id="SSF50729">
    <property type="entry name" value="PH domain-like"/>
    <property type="match status" value="1"/>
</dbReference>
<evidence type="ECO:0000259" key="8">
    <source>
        <dbReference type="PROSITE" id="PS50212"/>
    </source>
</evidence>
<evidence type="ECO:0000256" key="4">
    <source>
        <dbReference type="SAM" id="Phobius"/>
    </source>
</evidence>
<evidence type="ECO:0000313" key="9">
    <source>
        <dbReference type="EMBL" id="KAG2392921.1"/>
    </source>
</evidence>
<keyword evidence="4" id="KW-0812">Transmembrane</keyword>
<evidence type="ECO:0000256" key="3">
    <source>
        <dbReference type="SAM" id="MobiDB-lite"/>
    </source>
</evidence>
<dbReference type="Proteomes" id="UP000816034">
    <property type="component" value="Unassembled WGS sequence"/>
</dbReference>
<dbReference type="SMART" id="SM00147">
    <property type="entry name" value="RasGEF"/>
    <property type="match status" value="1"/>
</dbReference>
<feature type="transmembrane region" description="Helical" evidence="4">
    <location>
        <begin position="7"/>
        <end position="32"/>
    </location>
</feature>
<keyword evidence="4" id="KW-0472">Membrane</keyword>
<evidence type="ECO:0000313" key="10">
    <source>
        <dbReference type="Proteomes" id="UP000816034"/>
    </source>
</evidence>
<dbReference type="GeneID" id="68101952"/>
<dbReference type="GO" id="GO:0005886">
    <property type="term" value="C:plasma membrane"/>
    <property type="evidence" value="ECO:0007669"/>
    <property type="project" value="TreeGrafter"/>
</dbReference>
<dbReference type="InterPro" id="IPR000219">
    <property type="entry name" value="DH_dom"/>
</dbReference>
<dbReference type="AlphaFoldDB" id="A0AA88H4Y8"/>
<dbReference type="InterPro" id="IPR001895">
    <property type="entry name" value="RASGEF_cat_dom"/>
</dbReference>
<dbReference type="GO" id="GO:0005085">
    <property type="term" value="F:guanyl-nucleotide exchange factor activity"/>
    <property type="evidence" value="ECO:0007669"/>
    <property type="project" value="UniProtKB-KW"/>
</dbReference>
<dbReference type="RefSeq" id="XP_044554815.1">
    <property type="nucleotide sequence ID" value="XM_044699691.1"/>
</dbReference>
<keyword evidence="4" id="KW-1133">Transmembrane helix</keyword>
<evidence type="ECO:0008006" key="11">
    <source>
        <dbReference type="Google" id="ProtNLM"/>
    </source>
</evidence>
<dbReference type="PROSITE" id="PS00720">
    <property type="entry name" value="RASGEF"/>
    <property type="match status" value="1"/>
</dbReference>
<keyword evidence="10" id="KW-1185">Reference proteome</keyword>
<evidence type="ECO:0000259" key="7">
    <source>
        <dbReference type="PROSITE" id="PS50010"/>
    </source>
</evidence>
<evidence type="ECO:0000256" key="1">
    <source>
        <dbReference type="ARBA" id="ARBA00022658"/>
    </source>
</evidence>
<reference evidence="9 10" key="1">
    <citation type="journal article" date="2018" name="BMC Genomics">
        <title>The genome of Naegleria lovaniensis, the basis for a comparative approach to unravel pathogenicity factors of the human pathogenic amoeba N. fowleri.</title>
        <authorList>
            <person name="Liechti N."/>
            <person name="Schurch N."/>
            <person name="Bruggmann R."/>
            <person name="Wittwer M."/>
        </authorList>
    </citation>
    <scope>NUCLEOTIDE SEQUENCE [LARGE SCALE GENOMIC DNA]</scope>
    <source>
        <strain evidence="9 10">ATCC 30569</strain>
    </source>
</reference>
<dbReference type="InterPro" id="IPR019804">
    <property type="entry name" value="Ras_G-nucl-exch_fac_CS"/>
</dbReference>
<dbReference type="EMBL" id="PYSW02000003">
    <property type="protein sequence ID" value="KAG2392921.1"/>
    <property type="molecule type" value="Genomic_DNA"/>
</dbReference>
<feature type="domain" description="DH" evidence="7">
    <location>
        <begin position="263"/>
        <end position="479"/>
    </location>
</feature>
<dbReference type="PANTHER" id="PTHR23113">
    <property type="entry name" value="GUANINE NUCLEOTIDE EXCHANGE FACTOR"/>
    <property type="match status" value="1"/>
</dbReference>
<dbReference type="SMART" id="SM00229">
    <property type="entry name" value="RasGEFN"/>
    <property type="match status" value="1"/>
</dbReference>
<dbReference type="PROSITE" id="PS50003">
    <property type="entry name" value="PH_DOMAIN"/>
    <property type="match status" value="1"/>
</dbReference>
<dbReference type="GO" id="GO:0007265">
    <property type="term" value="P:Ras protein signal transduction"/>
    <property type="evidence" value="ECO:0007669"/>
    <property type="project" value="TreeGrafter"/>
</dbReference>
<evidence type="ECO:0000259" key="6">
    <source>
        <dbReference type="PROSITE" id="PS50009"/>
    </source>
</evidence>
<dbReference type="Gene3D" id="1.10.840.10">
    <property type="entry name" value="Ras guanine-nucleotide exchange factors catalytic domain"/>
    <property type="match status" value="1"/>
</dbReference>
<dbReference type="Gene3D" id="1.20.870.10">
    <property type="entry name" value="Son of sevenless (SoS) protein Chain: S domain 1"/>
    <property type="match status" value="1"/>
</dbReference>